<reference evidence="4 5" key="1">
    <citation type="submission" date="2019-12" db="EMBL/GenBank/DDBJ databases">
        <authorList>
            <person name="Floudas D."/>
            <person name="Bentzer J."/>
            <person name="Ahren D."/>
            <person name="Johansson T."/>
            <person name="Persson P."/>
            <person name="Tunlid A."/>
        </authorList>
    </citation>
    <scope>NUCLEOTIDE SEQUENCE [LARGE SCALE GENOMIC DNA]</scope>
    <source>
        <strain evidence="4 5">CBS 102.39</strain>
    </source>
</reference>
<gene>
    <name evidence="4" type="ORF">D9613_006346</name>
</gene>
<dbReference type="PANTHER" id="PTHR10039:SF14">
    <property type="entry name" value="NACHT DOMAIN-CONTAINING PROTEIN"/>
    <property type="match status" value="1"/>
</dbReference>
<dbReference type="SUPFAM" id="SSF52540">
    <property type="entry name" value="P-loop containing nucleoside triphosphate hydrolases"/>
    <property type="match status" value="1"/>
</dbReference>
<evidence type="ECO:0000259" key="3">
    <source>
        <dbReference type="Pfam" id="PF24883"/>
    </source>
</evidence>
<dbReference type="Gene3D" id="3.40.50.300">
    <property type="entry name" value="P-loop containing nucleotide triphosphate hydrolases"/>
    <property type="match status" value="1"/>
</dbReference>
<feature type="compositionally biased region" description="Polar residues" evidence="2">
    <location>
        <begin position="757"/>
        <end position="767"/>
    </location>
</feature>
<keyword evidence="1" id="KW-0677">Repeat</keyword>
<protein>
    <recommendedName>
        <fullName evidence="3">Nephrocystin 3-like N-terminal domain-containing protein</fullName>
    </recommendedName>
</protein>
<dbReference type="InterPro" id="IPR027417">
    <property type="entry name" value="P-loop_NTPase"/>
</dbReference>
<evidence type="ECO:0000256" key="1">
    <source>
        <dbReference type="ARBA" id="ARBA00022737"/>
    </source>
</evidence>
<organism evidence="4 5">
    <name type="scientific">Agrocybe pediades</name>
    <dbReference type="NCBI Taxonomy" id="84607"/>
    <lineage>
        <taxon>Eukaryota</taxon>
        <taxon>Fungi</taxon>
        <taxon>Dikarya</taxon>
        <taxon>Basidiomycota</taxon>
        <taxon>Agaricomycotina</taxon>
        <taxon>Agaricomycetes</taxon>
        <taxon>Agaricomycetidae</taxon>
        <taxon>Agaricales</taxon>
        <taxon>Agaricineae</taxon>
        <taxon>Strophariaceae</taxon>
        <taxon>Agrocybe</taxon>
    </lineage>
</organism>
<name>A0A8H4QV89_9AGAR</name>
<feature type="region of interest" description="Disordered" evidence="2">
    <location>
        <begin position="745"/>
        <end position="767"/>
    </location>
</feature>
<dbReference type="InterPro" id="IPR056884">
    <property type="entry name" value="NPHP3-like_N"/>
</dbReference>
<dbReference type="AlphaFoldDB" id="A0A8H4QV89"/>
<evidence type="ECO:0000313" key="5">
    <source>
        <dbReference type="Proteomes" id="UP000521872"/>
    </source>
</evidence>
<sequence>MGLNLEGQAKHGIKLSARGIWSAHILLPRSAMISSSQGVFVNGGQFIQNNYHGHTLPANKAPIDILTEAVAPRAFHDSGASFDKPKCHPRTRVKILEEIMRWILGECLGLRATKQFMWLNGAAGCGKSAIAQTTVESCIQRGLSLASFFFNRSDPTRNHAGPLVATLAYQLYRAFRGTGVQKDILSAIQEDPFIFKKTLQQQFTSLIIQPLTTHFSKDQSSRYRVPFLIVIDGLDECTDRTSQKEILTGLADCLHNSNLFIPIFVASRPEHDIKLSFASKYLKAMHISLSLDLQDGRDADSDIRLYLLDRFAEIKDDFDNRTAGRKLVQDWPSDRVIETLVKKSSQQFIYAATVVRYVESTRHRPDHRLEVVLNLRPVNGDHPFAELDSLYAMVLESTLDIKRVREVLSLCLMNYKPPICCSVIEKMLSYDEGEVETLFCDMGALVRFEPDKHYIMEGPAPLFLRILHASLEDYLLDAARSKQLHIDEKQERIKHVTHSLQYLALCSSSSFNPNSPAGAPIYILHTLSQKRTSLPNWRMDQITNLFELRQPMLSFPLKEFLEPHPGTRTYPLLVRSFLDPFIELLKIMVHSDPTLSYVQDHQLRNLEFFVMQQIPQYFKSGRLALILVLFYHVGSNRLVPILECPHDLFASYRYRYSTPFDAAHDFDEGDILSLSCIWEDSTFLIGDDKYYHYVRKLLHNPDPIATYAIGSVMHERAALACFQELAKTILRLPSSSEQNIAIATGSDSTENVSSSSEQDITIATGSDGTEDDANPKLMFKFANGGPWRFECSSESKLEPEELYFVLLGYLIFLLPRCGRSDALVAACEEHDRMSYIDQQNGPLPVRRRLLRVEIDYYMSRTSLQLGNPPLQNRAGCCFVM</sequence>
<dbReference type="Pfam" id="PF24883">
    <property type="entry name" value="NPHP3_N"/>
    <property type="match status" value="1"/>
</dbReference>
<comment type="caution">
    <text evidence="4">The sequence shown here is derived from an EMBL/GenBank/DDBJ whole genome shotgun (WGS) entry which is preliminary data.</text>
</comment>
<feature type="domain" description="Nephrocystin 3-like N-terminal" evidence="3">
    <location>
        <begin position="113"/>
        <end position="268"/>
    </location>
</feature>
<dbReference type="PANTHER" id="PTHR10039">
    <property type="entry name" value="AMELOGENIN"/>
    <property type="match status" value="1"/>
</dbReference>
<proteinExistence type="predicted"/>
<evidence type="ECO:0000313" key="4">
    <source>
        <dbReference type="EMBL" id="KAF4617828.1"/>
    </source>
</evidence>
<accession>A0A8H4QV89</accession>
<evidence type="ECO:0000256" key="2">
    <source>
        <dbReference type="SAM" id="MobiDB-lite"/>
    </source>
</evidence>
<dbReference type="EMBL" id="JAACJL010000030">
    <property type="protein sequence ID" value="KAF4617828.1"/>
    <property type="molecule type" value="Genomic_DNA"/>
</dbReference>
<dbReference type="Proteomes" id="UP000521872">
    <property type="component" value="Unassembled WGS sequence"/>
</dbReference>
<feature type="compositionally biased region" description="Low complexity" evidence="2">
    <location>
        <begin position="746"/>
        <end position="756"/>
    </location>
</feature>
<keyword evidence="5" id="KW-1185">Reference proteome</keyword>